<keyword evidence="3 5" id="KW-0697">Rotamase</keyword>
<dbReference type="Gene3D" id="3.10.50.40">
    <property type="match status" value="1"/>
</dbReference>
<sequence>MEAEIWCLPEVKIGNHGLRKRVLHKGNSWKTPFPGDEVEVRYTLRLKDGEFFDSSHDKGTPFKFRLGQGKFYFCIL</sequence>
<proteinExistence type="predicted"/>
<evidence type="ECO:0000256" key="5">
    <source>
        <dbReference type="PROSITE-ProRule" id="PRU00277"/>
    </source>
</evidence>
<dbReference type="PhylomeDB" id="A0A068UDB3"/>
<dbReference type="AlphaFoldDB" id="A0A068UDB3"/>
<name>A0A068UDB3_COFCA</name>
<dbReference type="GO" id="GO:0003755">
    <property type="term" value="F:peptidyl-prolyl cis-trans isomerase activity"/>
    <property type="evidence" value="ECO:0007669"/>
    <property type="project" value="UniProtKB-KW"/>
</dbReference>
<evidence type="ECO:0000313" key="7">
    <source>
        <dbReference type="EMBL" id="CDP06237.1"/>
    </source>
</evidence>
<organism evidence="7 8">
    <name type="scientific">Coffea canephora</name>
    <name type="common">Robusta coffee</name>
    <dbReference type="NCBI Taxonomy" id="49390"/>
    <lineage>
        <taxon>Eukaryota</taxon>
        <taxon>Viridiplantae</taxon>
        <taxon>Streptophyta</taxon>
        <taxon>Embryophyta</taxon>
        <taxon>Tracheophyta</taxon>
        <taxon>Spermatophyta</taxon>
        <taxon>Magnoliopsida</taxon>
        <taxon>eudicotyledons</taxon>
        <taxon>Gunneridae</taxon>
        <taxon>Pentapetalae</taxon>
        <taxon>asterids</taxon>
        <taxon>lamiids</taxon>
        <taxon>Gentianales</taxon>
        <taxon>Rubiaceae</taxon>
        <taxon>Ixoroideae</taxon>
        <taxon>Gardenieae complex</taxon>
        <taxon>Bertiereae - Coffeeae clade</taxon>
        <taxon>Coffeeae</taxon>
        <taxon>Coffea</taxon>
    </lineage>
</organism>
<evidence type="ECO:0000256" key="1">
    <source>
        <dbReference type="ARBA" id="ARBA00000971"/>
    </source>
</evidence>
<dbReference type="InterPro" id="IPR046357">
    <property type="entry name" value="PPIase_dom_sf"/>
</dbReference>
<keyword evidence="8" id="KW-1185">Reference proteome</keyword>
<dbReference type="Proteomes" id="UP000295252">
    <property type="component" value="Chromosome VIII"/>
</dbReference>
<reference evidence="8" key="1">
    <citation type="journal article" date="2014" name="Science">
        <title>The coffee genome provides insight into the convergent evolution of caffeine biosynthesis.</title>
        <authorList>
            <person name="Denoeud F."/>
            <person name="Carretero-Paulet L."/>
            <person name="Dereeper A."/>
            <person name="Droc G."/>
            <person name="Guyot R."/>
            <person name="Pietrella M."/>
            <person name="Zheng C."/>
            <person name="Alberti A."/>
            <person name="Anthony F."/>
            <person name="Aprea G."/>
            <person name="Aury J.M."/>
            <person name="Bento P."/>
            <person name="Bernard M."/>
            <person name="Bocs S."/>
            <person name="Campa C."/>
            <person name="Cenci A."/>
            <person name="Combes M.C."/>
            <person name="Crouzillat D."/>
            <person name="Da Silva C."/>
            <person name="Daddiego L."/>
            <person name="De Bellis F."/>
            <person name="Dussert S."/>
            <person name="Garsmeur O."/>
            <person name="Gayraud T."/>
            <person name="Guignon V."/>
            <person name="Jahn K."/>
            <person name="Jamilloux V."/>
            <person name="Joet T."/>
            <person name="Labadie K."/>
            <person name="Lan T."/>
            <person name="Leclercq J."/>
            <person name="Lepelley M."/>
            <person name="Leroy T."/>
            <person name="Li L.T."/>
            <person name="Librado P."/>
            <person name="Lopez L."/>
            <person name="Munoz A."/>
            <person name="Noel B."/>
            <person name="Pallavicini A."/>
            <person name="Perrotta G."/>
            <person name="Poncet V."/>
            <person name="Pot D."/>
            <person name="Priyono X."/>
            <person name="Rigoreau M."/>
            <person name="Rouard M."/>
            <person name="Rozas J."/>
            <person name="Tranchant-Dubreuil C."/>
            <person name="VanBuren R."/>
            <person name="Zhang Q."/>
            <person name="Andrade A.C."/>
            <person name="Argout X."/>
            <person name="Bertrand B."/>
            <person name="de Kochko A."/>
            <person name="Graziosi G."/>
            <person name="Henry R.J."/>
            <person name="Jayarama X."/>
            <person name="Ming R."/>
            <person name="Nagai C."/>
            <person name="Rounsley S."/>
            <person name="Sankoff D."/>
            <person name="Giuliano G."/>
            <person name="Albert V.A."/>
            <person name="Wincker P."/>
            <person name="Lashermes P."/>
        </authorList>
    </citation>
    <scope>NUCLEOTIDE SEQUENCE [LARGE SCALE GENOMIC DNA]</scope>
    <source>
        <strain evidence="8">cv. DH200-94</strain>
    </source>
</reference>
<dbReference type="PANTHER" id="PTHR10516">
    <property type="entry name" value="PEPTIDYL-PROLYL CIS-TRANS ISOMERASE"/>
    <property type="match status" value="1"/>
</dbReference>
<evidence type="ECO:0000259" key="6">
    <source>
        <dbReference type="PROSITE" id="PS50059"/>
    </source>
</evidence>
<dbReference type="InterPro" id="IPR001179">
    <property type="entry name" value="PPIase_FKBP_dom"/>
</dbReference>
<keyword evidence="4 5" id="KW-0413">Isomerase</keyword>
<protein>
    <recommendedName>
        <fullName evidence="2 5">peptidylprolyl isomerase</fullName>
        <ecNumber evidence="2 5">5.2.1.8</ecNumber>
    </recommendedName>
</protein>
<evidence type="ECO:0000256" key="2">
    <source>
        <dbReference type="ARBA" id="ARBA00013194"/>
    </source>
</evidence>
<dbReference type="PROSITE" id="PS50059">
    <property type="entry name" value="FKBP_PPIASE"/>
    <property type="match status" value="1"/>
</dbReference>
<dbReference type="Pfam" id="PF00254">
    <property type="entry name" value="FKBP_C"/>
    <property type="match status" value="1"/>
</dbReference>
<dbReference type="InterPro" id="IPR050689">
    <property type="entry name" value="FKBP-type_PPIase"/>
</dbReference>
<dbReference type="PANTHER" id="PTHR10516:SF453">
    <property type="entry name" value="PEPTIDYLPROLYL ISOMERASE"/>
    <property type="match status" value="1"/>
</dbReference>
<dbReference type="GO" id="GO:0005737">
    <property type="term" value="C:cytoplasm"/>
    <property type="evidence" value="ECO:0007669"/>
    <property type="project" value="TreeGrafter"/>
</dbReference>
<dbReference type="InParanoid" id="A0A068UDB3"/>
<dbReference type="SUPFAM" id="SSF54534">
    <property type="entry name" value="FKBP-like"/>
    <property type="match status" value="1"/>
</dbReference>
<dbReference type="STRING" id="49390.A0A068UDB3"/>
<dbReference type="EMBL" id="HG739104">
    <property type="protein sequence ID" value="CDP06237.1"/>
    <property type="molecule type" value="Genomic_DNA"/>
</dbReference>
<evidence type="ECO:0000256" key="4">
    <source>
        <dbReference type="ARBA" id="ARBA00023235"/>
    </source>
</evidence>
<feature type="domain" description="PPIase FKBP-type" evidence="6">
    <location>
        <begin position="35"/>
        <end position="76"/>
    </location>
</feature>
<accession>A0A068UDB3</accession>
<dbReference type="Gramene" id="CDP06237">
    <property type="protein sequence ID" value="CDP06237"/>
    <property type="gene ID" value="GSCOC_T00022950001"/>
</dbReference>
<evidence type="ECO:0000313" key="8">
    <source>
        <dbReference type="Proteomes" id="UP000295252"/>
    </source>
</evidence>
<dbReference type="OrthoDB" id="1742236at2759"/>
<evidence type="ECO:0000256" key="3">
    <source>
        <dbReference type="ARBA" id="ARBA00023110"/>
    </source>
</evidence>
<dbReference type="EC" id="5.2.1.8" evidence="2 5"/>
<comment type="catalytic activity">
    <reaction evidence="1 5">
        <text>[protein]-peptidylproline (omega=180) = [protein]-peptidylproline (omega=0)</text>
        <dbReference type="Rhea" id="RHEA:16237"/>
        <dbReference type="Rhea" id="RHEA-COMP:10747"/>
        <dbReference type="Rhea" id="RHEA-COMP:10748"/>
        <dbReference type="ChEBI" id="CHEBI:83833"/>
        <dbReference type="ChEBI" id="CHEBI:83834"/>
        <dbReference type="EC" id="5.2.1.8"/>
    </reaction>
</comment>
<gene>
    <name evidence="7" type="ORF">GSCOC_T00022950001</name>
</gene>